<keyword evidence="5" id="KW-0067">ATP-binding</keyword>
<gene>
    <name evidence="6" type="ORF">SHERM_00358</name>
</gene>
<dbReference type="InterPro" id="IPR039657">
    <property type="entry name" value="Dimethylallyltransferase"/>
</dbReference>
<dbReference type="Pfam" id="PF01715">
    <property type="entry name" value="IPPT"/>
    <property type="match status" value="2"/>
</dbReference>
<proteinExistence type="inferred from homology"/>
<dbReference type="GO" id="GO:0009824">
    <property type="term" value="F:AMP dimethylallyltransferase activity"/>
    <property type="evidence" value="ECO:0007669"/>
    <property type="project" value="TreeGrafter"/>
</dbReference>
<dbReference type="Proteomes" id="UP001153555">
    <property type="component" value="Unassembled WGS sequence"/>
</dbReference>
<comment type="similarity">
    <text evidence="1">Belongs to the IPP transferase family.</text>
</comment>
<dbReference type="Gene3D" id="1.10.287.890">
    <property type="entry name" value="Crystal structure of tRNA isopentenylpyrophosphate transferase (bh2366) domain"/>
    <property type="match status" value="1"/>
</dbReference>
<evidence type="ECO:0000256" key="5">
    <source>
        <dbReference type="ARBA" id="ARBA00022840"/>
    </source>
</evidence>
<dbReference type="InterPro" id="IPR018022">
    <property type="entry name" value="IPT"/>
</dbReference>
<dbReference type="GO" id="GO:0052381">
    <property type="term" value="F:tRNA dimethylallyltransferase activity"/>
    <property type="evidence" value="ECO:0007669"/>
    <property type="project" value="InterPro"/>
</dbReference>
<reference evidence="6" key="1">
    <citation type="submission" date="2019-12" db="EMBL/GenBank/DDBJ databases">
        <authorList>
            <person name="Scholes J."/>
        </authorList>
    </citation>
    <scope>NUCLEOTIDE SEQUENCE</scope>
</reference>
<dbReference type="Gene3D" id="3.40.50.300">
    <property type="entry name" value="P-loop containing nucleotide triphosphate hydrolases"/>
    <property type="match status" value="1"/>
</dbReference>
<keyword evidence="4" id="KW-0547">Nucleotide-binding</keyword>
<dbReference type="InterPro" id="IPR027417">
    <property type="entry name" value="P-loop_NTPase"/>
</dbReference>
<dbReference type="EMBL" id="CACSLK010017224">
    <property type="protein sequence ID" value="CAA0818588.1"/>
    <property type="molecule type" value="Genomic_DNA"/>
</dbReference>
<dbReference type="SUPFAM" id="SSF52540">
    <property type="entry name" value="P-loop containing nucleoside triphosphate hydrolases"/>
    <property type="match status" value="1"/>
</dbReference>
<accession>A0A9N7R7F9</accession>
<dbReference type="OrthoDB" id="775260at2759"/>
<comment type="caution">
    <text evidence="6">The sequence shown here is derived from an EMBL/GenBank/DDBJ whole genome shotgun (WGS) entry which is preliminary data.</text>
</comment>
<dbReference type="GO" id="GO:0006400">
    <property type="term" value="P:tRNA modification"/>
    <property type="evidence" value="ECO:0007669"/>
    <property type="project" value="TreeGrafter"/>
</dbReference>
<dbReference type="HAMAP" id="MF_00185">
    <property type="entry name" value="IPP_trans"/>
    <property type="match status" value="1"/>
</dbReference>
<evidence type="ECO:0000256" key="3">
    <source>
        <dbReference type="ARBA" id="ARBA00022712"/>
    </source>
</evidence>
<keyword evidence="2" id="KW-0808">Transferase</keyword>
<evidence type="ECO:0000256" key="4">
    <source>
        <dbReference type="ARBA" id="ARBA00022741"/>
    </source>
</evidence>
<keyword evidence="3" id="KW-0203">Cytokinin biosynthesis</keyword>
<dbReference type="GO" id="GO:0009691">
    <property type="term" value="P:cytokinin biosynthetic process"/>
    <property type="evidence" value="ECO:0007669"/>
    <property type="project" value="UniProtKB-KW"/>
</dbReference>
<evidence type="ECO:0000313" key="7">
    <source>
        <dbReference type="Proteomes" id="UP001153555"/>
    </source>
</evidence>
<protein>
    <submittedName>
        <fullName evidence="6">Adenylate isopentenyltransferase 1-chloroplastic</fullName>
    </submittedName>
</protein>
<dbReference type="GO" id="GO:0005524">
    <property type="term" value="F:ATP binding"/>
    <property type="evidence" value="ECO:0007669"/>
    <property type="project" value="UniProtKB-KW"/>
</dbReference>
<keyword evidence="7" id="KW-1185">Reference proteome</keyword>
<dbReference type="PANTHER" id="PTHR11088:SF86">
    <property type="entry name" value="ADENYLATE ISOPENTENYLTRANSFERASE 4-RELATED"/>
    <property type="match status" value="1"/>
</dbReference>
<dbReference type="GO" id="GO:0005739">
    <property type="term" value="C:mitochondrion"/>
    <property type="evidence" value="ECO:0007669"/>
    <property type="project" value="TreeGrafter"/>
</dbReference>
<evidence type="ECO:0000256" key="2">
    <source>
        <dbReference type="ARBA" id="ARBA00022679"/>
    </source>
</evidence>
<name>A0A9N7R7F9_STRHE</name>
<evidence type="ECO:0000256" key="1">
    <source>
        <dbReference type="ARBA" id="ARBA00005842"/>
    </source>
</evidence>
<evidence type="ECO:0000313" key="6">
    <source>
        <dbReference type="EMBL" id="CAA0818588.1"/>
    </source>
</evidence>
<dbReference type="PANTHER" id="PTHR11088">
    <property type="entry name" value="TRNA DIMETHYLALLYLTRANSFERASE"/>
    <property type="match status" value="1"/>
</dbReference>
<dbReference type="AlphaFoldDB" id="A0A9N7R7F9"/>
<sequence>MASTENCAAAAAAAAPNAPRRHKKVVVIMGPTGCGKSKLSVDLASRFFPSSEIINSDKIQIYTGLDVTSNKIPPPERRGVPHHLLGDCSPADEFDAADFRAAASSAISQISSRRNLPFVVGGSNSFVYALLSRRFSPDAVAALSGDAGSAALCRELRYSCCFIWVDVSPAVLNEYLGKRVDEMLEAGMLEELAEYFAGPESGRGGLEKTIGVPEFASYFERYGSDWRLVHGDGDLEKRRAYEEAVRAVKENTCQLAKRQLGKILRLRDAAGWELKRVDATATIRASMEGAGRRRVADAWEKDVVEPSVKAVKRFLIMD</sequence>
<organism evidence="6 7">
    <name type="scientific">Striga hermonthica</name>
    <name type="common">Purple witchweed</name>
    <name type="synonym">Buchnera hermonthica</name>
    <dbReference type="NCBI Taxonomy" id="68872"/>
    <lineage>
        <taxon>Eukaryota</taxon>
        <taxon>Viridiplantae</taxon>
        <taxon>Streptophyta</taxon>
        <taxon>Embryophyta</taxon>
        <taxon>Tracheophyta</taxon>
        <taxon>Spermatophyta</taxon>
        <taxon>Magnoliopsida</taxon>
        <taxon>eudicotyledons</taxon>
        <taxon>Gunneridae</taxon>
        <taxon>Pentapetalae</taxon>
        <taxon>asterids</taxon>
        <taxon>lamiids</taxon>
        <taxon>Lamiales</taxon>
        <taxon>Orobanchaceae</taxon>
        <taxon>Buchnereae</taxon>
        <taxon>Striga</taxon>
    </lineage>
</organism>